<dbReference type="SUPFAM" id="SSF52540">
    <property type="entry name" value="P-loop containing nucleoside triphosphate hydrolases"/>
    <property type="match status" value="1"/>
</dbReference>
<organism evidence="1 2">
    <name type="scientific">Xanthocytophaga agilis</name>
    <dbReference type="NCBI Taxonomy" id="3048010"/>
    <lineage>
        <taxon>Bacteria</taxon>
        <taxon>Pseudomonadati</taxon>
        <taxon>Bacteroidota</taxon>
        <taxon>Cytophagia</taxon>
        <taxon>Cytophagales</taxon>
        <taxon>Rhodocytophagaceae</taxon>
        <taxon>Xanthocytophaga</taxon>
    </lineage>
</organism>
<reference evidence="1" key="1">
    <citation type="submission" date="2023-05" db="EMBL/GenBank/DDBJ databases">
        <authorList>
            <person name="Zhang X."/>
        </authorList>
    </citation>
    <scope>NUCLEOTIDE SEQUENCE</scope>
    <source>
        <strain evidence="1">BD1B2-1</strain>
    </source>
</reference>
<evidence type="ECO:0000313" key="2">
    <source>
        <dbReference type="Proteomes" id="UP001232063"/>
    </source>
</evidence>
<name>A0AAE3R9W5_9BACT</name>
<protein>
    <submittedName>
        <fullName evidence="1">Uncharacterized protein</fullName>
    </submittedName>
</protein>
<proteinExistence type="predicted"/>
<keyword evidence="2" id="KW-1185">Reference proteome</keyword>
<dbReference type="RefSeq" id="WP_314518463.1">
    <property type="nucleotide sequence ID" value="NZ_JASJOU010000019.1"/>
</dbReference>
<dbReference type="AlphaFoldDB" id="A0AAE3R9W5"/>
<evidence type="ECO:0000313" key="1">
    <source>
        <dbReference type="EMBL" id="MDJ1505910.1"/>
    </source>
</evidence>
<gene>
    <name evidence="1" type="ORF">QNI22_34955</name>
</gene>
<sequence>MIKTILITGLDGSGKSVIFSKLKSQKLEHVTLLTLPHIDEDVLPEDSALKKHTKLLNEMGADADKNNRSDLKALSLFGAMMLYQKLADEMVTPLTRVLVCERHPLVDPLVYARFYTGRISPGSLKRERLDYYNEAYGQLLGFILSLLPVKGLADPAGTLFTFIHDCFKDATVPDEKLRALFKTSLPDEIYFLKAEPGVLLNRIASRKVSEPHEQLQILALFDKIYDSLFDAVAIRHKTVVEYIHASQFESLDRFYGRLVNEILNQ</sequence>
<dbReference type="InterPro" id="IPR027417">
    <property type="entry name" value="P-loop_NTPase"/>
</dbReference>
<dbReference type="Gene3D" id="3.40.50.300">
    <property type="entry name" value="P-loop containing nucleotide triphosphate hydrolases"/>
    <property type="match status" value="1"/>
</dbReference>
<comment type="caution">
    <text evidence="1">The sequence shown here is derived from an EMBL/GenBank/DDBJ whole genome shotgun (WGS) entry which is preliminary data.</text>
</comment>
<accession>A0AAE3R9W5</accession>
<dbReference type="EMBL" id="JASJOU010000019">
    <property type="protein sequence ID" value="MDJ1505910.1"/>
    <property type="molecule type" value="Genomic_DNA"/>
</dbReference>
<dbReference type="Proteomes" id="UP001232063">
    <property type="component" value="Unassembled WGS sequence"/>
</dbReference>